<dbReference type="InterPro" id="IPR004610">
    <property type="entry name" value="RecJ"/>
</dbReference>
<evidence type="ECO:0000313" key="10">
    <source>
        <dbReference type="Proteomes" id="UP000003490"/>
    </source>
</evidence>
<dbReference type="EMBL" id="ABCB02000020">
    <property type="protein sequence ID" value="EDO60273.1"/>
    <property type="molecule type" value="Genomic_DNA"/>
</dbReference>
<comment type="similarity">
    <text evidence="1">Belongs to the RecJ family.</text>
</comment>
<reference evidence="9 10" key="1">
    <citation type="submission" date="2007-08" db="EMBL/GenBank/DDBJ databases">
        <title>Draft genome sequence of Clostridium leptum (DSM 753).</title>
        <authorList>
            <person name="Sudarsanam P."/>
            <person name="Ley R."/>
            <person name="Guruge J."/>
            <person name="Turnbaugh P.J."/>
            <person name="Mahowald M."/>
            <person name="Liep D."/>
            <person name="Gordon J."/>
        </authorList>
    </citation>
    <scope>NUCLEOTIDE SEQUENCE [LARGE SCALE GENOMIC DNA]</scope>
    <source>
        <strain evidence="9 10">DSM 753</strain>
    </source>
</reference>
<dbReference type="InterPro" id="IPR003156">
    <property type="entry name" value="DHHA1_dom"/>
</dbReference>
<keyword evidence="4 9" id="KW-0378">Hydrolase</keyword>
<dbReference type="NCBIfam" id="TIGR00644">
    <property type="entry name" value="recJ"/>
    <property type="match status" value="1"/>
</dbReference>
<dbReference type="PANTHER" id="PTHR30255:SF2">
    <property type="entry name" value="SINGLE-STRANDED-DNA-SPECIFIC EXONUCLEASE RECJ"/>
    <property type="match status" value="1"/>
</dbReference>
<dbReference type="HOGENOM" id="CLU_009736_3_3_9"/>
<dbReference type="InterPro" id="IPR041122">
    <property type="entry name" value="RecJ_OB"/>
</dbReference>
<comment type="caution">
    <text evidence="9">The sequence shown here is derived from an EMBL/GenBank/DDBJ whole genome shotgun (WGS) entry which is preliminary data.</text>
</comment>
<feature type="domain" description="RecJ OB" evidence="8">
    <location>
        <begin position="474"/>
        <end position="579"/>
    </location>
</feature>
<accession>A7VWX6</accession>
<keyword evidence="3" id="KW-0540">Nuclease</keyword>
<reference evidence="9 10" key="2">
    <citation type="submission" date="2007-08" db="EMBL/GenBank/DDBJ databases">
        <authorList>
            <person name="Fulton L."/>
            <person name="Clifton S."/>
            <person name="Fulton B."/>
            <person name="Xu J."/>
            <person name="Minx P."/>
            <person name="Pepin K.H."/>
            <person name="Johnson M."/>
            <person name="Thiruvilangam P."/>
            <person name="Bhonagiri V."/>
            <person name="Nash W.E."/>
            <person name="Wang C."/>
            <person name="Mardis E.R."/>
            <person name="Wilson R.K."/>
        </authorList>
    </citation>
    <scope>NUCLEOTIDE SEQUENCE [LARGE SCALE GENOMIC DNA]</scope>
    <source>
        <strain evidence="9 10">DSM 753</strain>
    </source>
</reference>
<dbReference type="InterPro" id="IPR038763">
    <property type="entry name" value="DHH_sf"/>
</dbReference>
<evidence type="ECO:0000259" key="6">
    <source>
        <dbReference type="Pfam" id="PF01368"/>
    </source>
</evidence>
<evidence type="ECO:0000256" key="2">
    <source>
        <dbReference type="ARBA" id="ARBA00019841"/>
    </source>
</evidence>
<dbReference type="Gene3D" id="3.90.1640.30">
    <property type="match status" value="1"/>
</dbReference>
<keyword evidence="5 9" id="KW-0269">Exonuclease</keyword>
<evidence type="ECO:0000256" key="3">
    <source>
        <dbReference type="ARBA" id="ARBA00022722"/>
    </source>
</evidence>
<dbReference type="InterPro" id="IPR001667">
    <property type="entry name" value="DDH_dom"/>
</dbReference>
<dbReference type="GO" id="GO:0006281">
    <property type="term" value="P:DNA repair"/>
    <property type="evidence" value="ECO:0007669"/>
    <property type="project" value="InterPro"/>
</dbReference>
<evidence type="ECO:0000256" key="5">
    <source>
        <dbReference type="ARBA" id="ARBA00022839"/>
    </source>
</evidence>
<organism evidence="9 10">
    <name type="scientific">[Clostridium] leptum DSM 753</name>
    <dbReference type="NCBI Taxonomy" id="428125"/>
    <lineage>
        <taxon>Bacteria</taxon>
        <taxon>Bacillati</taxon>
        <taxon>Bacillota</taxon>
        <taxon>Clostridia</taxon>
        <taxon>Eubacteriales</taxon>
        <taxon>Oscillospiraceae</taxon>
        <taxon>Oscillospiraceae incertae sedis</taxon>
    </lineage>
</organism>
<proteinExistence type="inferred from homology"/>
<gene>
    <name evidence="9" type="primary">recJ</name>
    <name evidence="9" type="ORF">CLOLEP_03099</name>
</gene>
<dbReference type="AlphaFoldDB" id="A7VWX6"/>
<name>A7VWX6_9FIRM</name>
<dbReference type="GO" id="GO:0008409">
    <property type="term" value="F:5'-3' exonuclease activity"/>
    <property type="evidence" value="ECO:0007669"/>
    <property type="project" value="InterPro"/>
</dbReference>
<dbReference type="eggNOG" id="COG0608">
    <property type="taxonomic scope" value="Bacteria"/>
</dbReference>
<dbReference type="Pfam" id="PF02272">
    <property type="entry name" value="DHHA1"/>
    <property type="match status" value="1"/>
</dbReference>
<dbReference type="GO" id="GO:0006310">
    <property type="term" value="P:DNA recombination"/>
    <property type="evidence" value="ECO:0007669"/>
    <property type="project" value="InterPro"/>
</dbReference>
<sequence>MNNGRENGKIFIYRVGVDFGMKQWVTAPLDKEIAKTIAQTYGLSQFLSMMLVIRGFHSKEQIESFLNTPDSCFDPFLLKDMDLAVERIHQALDQFEKICIYGDYDADGVTSTSLLYSYLESLGADVMYYIPERESEGYGMNIDAVRKLSELGVRLIITVDNGIAAAREVEYANSLHIDTVVTDHHQQQGDILPPAVAVVDPHRLDCDCPFKNMAGVGVTFQLISALEGKDGGFSTLLENYSDLAAIGTIGDIVPLEKDNRVLVKHGLAQLSRTDRLGIQALITESGLEGKKLTSTAVAFSLVPRINAAGRLGSSRQAVKLLLSEYPDEAEDLAREIGEQNQQRQKIEGDIALQIEEYLQAHPERRFDRILVVDGENWHAGVVGIVASRVVEKYGKPCVVISREGELSRGSGRSVEGFSLSDAVYACREHLVRFGGHPMAAGITIKTDKIDDFRLAINAYAAQRHPQMPYPKLLLDCKLRPQVLSLDIVEELTLLEPFGTGNPAPLFGLYSMTLTGITPCGNRKHLRLAFQREKVKITAMRFSVTPEEFPYQPGDILDLAVTLERNEYRGEASLSIHIRDLKLHGVDEAALLQEQALYEGARRGEGLSDDKTEKLLPNREQFAVVYRYLREQKGWNYGLDVLYFRLEQKIPFAALCLILDVMEELGLVTLQTSGSLYQIHLREIAGKVNLDDSVLLQKIRNQREKGGVQSV</sequence>
<dbReference type="Pfam" id="PF01368">
    <property type="entry name" value="DHH"/>
    <property type="match status" value="1"/>
</dbReference>
<dbReference type="SUPFAM" id="SSF64182">
    <property type="entry name" value="DHH phosphoesterases"/>
    <property type="match status" value="1"/>
</dbReference>
<feature type="domain" description="DHHA1" evidence="7">
    <location>
        <begin position="369"/>
        <end position="461"/>
    </location>
</feature>
<dbReference type="Pfam" id="PF17768">
    <property type="entry name" value="RecJ_OB"/>
    <property type="match status" value="1"/>
</dbReference>
<feature type="domain" description="DDH" evidence="6">
    <location>
        <begin position="97"/>
        <end position="248"/>
    </location>
</feature>
<evidence type="ECO:0000259" key="8">
    <source>
        <dbReference type="Pfam" id="PF17768"/>
    </source>
</evidence>
<evidence type="ECO:0000313" key="9">
    <source>
        <dbReference type="EMBL" id="EDO60273.1"/>
    </source>
</evidence>
<dbReference type="Gene3D" id="3.10.310.30">
    <property type="match status" value="1"/>
</dbReference>
<dbReference type="GO" id="GO:0003676">
    <property type="term" value="F:nucleic acid binding"/>
    <property type="evidence" value="ECO:0007669"/>
    <property type="project" value="InterPro"/>
</dbReference>
<dbReference type="Proteomes" id="UP000003490">
    <property type="component" value="Unassembled WGS sequence"/>
</dbReference>
<protein>
    <recommendedName>
        <fullName evidence="2">Single-stranded-DNA-specific exonuclease RecJ</fullName>
    </recommendedName>
</protein>
<evidence type="ECO:0000256" key="1">
    <source>
        <dbReference type="ARBA" id="ARBA00005915"/>
    </source>
</evidence>
<dbReference type="InterPro" id="IPR051673">
    <property type="entry name" value="SSDNA_exonuclease_RecJ"/>
</dbReference>
<dbReference type="PANTHER" id="PTHR30255">
    <property type="entry name" value="SINGLE-STRANDED-DNA-SPECIFIC EXONUCLEASE RECJ"/>
    <property type="match status" value="1"/>
</dbReference>
<evidence type="ECO:0000259" key="7">
    <source>
        <dbReference type="Pfam" id="PF02272"/>
    </source>
</evidence>
<evidence type="ECO:0000256" key="4">
    <source>
        <dbReference type="ARBA" id="ARBA00022801"/>
    </source>
</evidence>